<evidence type="ECO:0000313" key="3">
    <source>
        <dbReference type="Proteomes" id="UP000050795"/>
    </source>
</evidence>
<evidence type="ECO:0000256" key="1">
    <source>
        <dbReference type="SAM" id="MobiDB-lite"/>
    </source>
</evidence>
<accession>A0AA85J2A7</accession>
<protein>
    <recommendedName>
        <fullName evidence="2">Fas-associated factor 1/2-like UAS domain-containing protein</fullName>
    </recommendedName>
</protein>
<dbReference type="Proteomes" id="UP000050795">
    <property type="component" value="Unassembled WGS sequence"/>
</dbReference>
<dbReference type="InterPro" id="IPR049483">
    <property type="entry name" value="FAF1_2-like_UAS"/>
</dbReference>
<keyword evidence="3" id="KW-1185">Reference proteome</keyword>
<feature type="domain" description="Fas-associated factor 1/2-like UAS" evidence="2">
    <location>
        <begin position="618"/>
        <end position="717"/>
    </location>
</feature>
<name>A0AA85J2A7_TRIRE</name>
<dbReference type="WBParaSite" id="TREG1_125130.1">
    <property type="protein sequence ID" value="TREG1_125130.1"/>
    <property type="gene ID" value="TREG1_125130"/>
</dbReference>
<reference evidence="3" key="1">
    <citation type="submission" date="2022-06" db="EMBL/GenBank/DDBJ databases">
        <authorList>
            <person name="Berger JAMES D."/>
            <person name="Berger JAMES D."/>
        </authorList>
    </citation>
    <scope>NUCLEOTIDE SEQUENCE [LARGE SCALE GENOMIC DNA]</scope>
</reference>
<dbReference type="AlphaFoldDB" id="A0AA85J2A7"/>
<feature type="region of interest" description="Disordered" evidence="1">
    <location>
        <begin position="719"/>
        <end position="821"/>
    </location>
</feature>
<organism evidence="3 4">
    <name type="scientific">Trichobilharzia regenti</name>
    <name type="common">Nasal bird schistosome</name>
    <dbReference type="NCBI Taxonomy" id="157069"/>
    <lineage>
        <taxon>Eukaryota</taxon>
        <taxon>Metazoa</taxon>
        <taxon>Spiralia</taxon>
        <taxon>Lophotrochozoa</taxon>
        <taxon>Platyhelminthes</taxon>
        <taxon>Trematoda</taxon>
        <taxon>Digenea</taxon>
        <taxon>Strigeidida</taxon>
        <taxon>Schistosomatoidea</taxon>
        <taxon>Schistosomatidae</taxon>
        <taxon>Trichobilharzia</taxon>
    </lineage>
</organism>
<reference evidence="4" key="2">
    <citation type="submission" date="2023-11" db="UniProtKB">
        <authorList>
            <consortium name="WormBaseParasite"/>
        </authorList>
    </citation>
    <scope>IDENTIFICATION</scope>
</reference>
<feature type="compositionally biased region" description="Basic and acidic residues" evidence="1">
    <location>
        <begin position="793"/>
        <end position="807"/>
    </location>
</feature>
<sequence>MMNHIKIRANLNLSNACTSDNLNIKTQSIDSIEHLSYCSPVEEKTSHRNPPTVSEEEDNVKIKTKQKNSLQSPTFFLKSIKHYWKSIVSKNIKNYNCDCSTKENLDHLSGSSHFHCNTANSNEKELDEKKLNASDSQTGSSTIEVVKFSQPLETTTILSQTPGTNINADFATDDIYITNYKSKHFRGLLFERSAGLFPWDCTQIEARAYLMSAFPGTRLAQWLKEWKHPSHYPTLIAIGRTAEGDIVCSRLHASTASLDNALYWLNNVTLAHFNNYRQFTKPNCPEKTEKFLLTSTVSPPPATGASTSLLFQANETCLLNSTIHLTIPPTNGNDDETVQCKVYPKIPKSSQQPPELNHSPAMDERFNQIDGTRVTRNINSRQLKPALIQDDFKYRIIKSPKVDEEALSSLFELPQEDEPLELPRERNKIIQKSFKSITEKMNKPEKYDALLKTNRTMIIRPKLSKQLPRYQKSHFNTNKYHIYKTNDPYINNLQLMKTRETISKDGYDRRLHRLHRHDDNDDDDDIESEDSCDNEDENISAFVNVNMNENDQSSLTDSGAKQTSSSQLDYLKSCLIKGSNSIQELFKLSDIFEYSNNGGEVNDQSVNQNDAYYHTVDFLQVFNQQYVLDLPCNPSFLIGRLSTAVIRSFDLNKFKQIRPLLIYLHDSQADGAMHFVSNVLCSKRFTGRLYENNLLIWPLDMTNMTKSSNYYMKNIIQQYEKQKRQSHSSSSYHHRPPQPPPPPHSSLQRRNPHDILTSSSEVRQSKSDMASRFQATNKHHHLQQQRQQQPYYHHPDGHTQRDDDRSRKSSTTSRTEFYTGEYESSLDNENNFYKCTTQNNNRNQFAKNKGSINAQRLFSCFEKHPAGETFKQIVKISALPVLVNLKWHNEYFLVSHLLLPSSTTKESLNWIGSVLKLYANEVSLC</sequence>
<evidence type="ECO:0000313" key="4">
    <source>
        <dbReference type="WBParaSite" id="TREG1_125130.1"/>
    </source>
</evidence>
<dbReference type="Pfam" id="PF21021">
    <property type="entry name" value="FAF1"/>
    <property type="match status" value="1"/>
</dbReference>
<proteinExistence type="predicted"/>
<dbReference type="Gene3D" id="3.40.30.10">
    <property type="entry name" value="Glutaredoxin"/>
    <property type="match status" value="1"/>
</dbReference>
<evidence type="ECO:0000259" key="2">
    <source>
        <dbReference type="Pfam" id="PF21021"/>
    </source>
</evidence>